<organism evidence="2 3">
    <name type="scientific">Fusarium agapanthi</name>
    <dbReference type="NCBI Taxonomy" id="1803897"/>
    <lineage>
        <taxon>Eukaryota</taxon>
        <taxon>Fungi</taxon>
        <taxon>Dikarya</taxon>
        <taxon>Ascomycota</taxon>
        <taxon>Pezizomycotina</taxon>
        <taxon>Sordariomycetes</taxon>
        <taxon>Hypocreomycetidae</taxon>
        <taxon>Hypocreales</taxon>
        <taxon>Nectriaceae</taxon>
        <taxon>Fusarium</taxon>
        <taxon>Fusarium fujikuroi species complex</taxon>
    </lineage>
</organism>
<keyword evidence="3" id="KW-1185">Reference proteome</keyword>
<sequence>MALLSSCPLYADLNISGRQIRLLDICSTEPDTGYRLEVADLDQELHFHALSYEWGNPEVTEAITVNGHCIQVTQNLANALRYAPKHIESTEGRLRIWADAICINQKSDEEKNHQVPLMGDIYSMADVVLCWLGLPSETVMRGMEAVQVIAYNRSIHGADRKDPRSDATLRQVTESLSTELDILGSVVDEATNELEIVNTSDASILFEILARSWNTWPTKCIQDASDGIASMLRTPGRIRSNHLSWSSKLRLLSLKIEAFHEYLCAMYLRIIEETEEQLPFISGELEVRLTHTLWDVIAKMDELESAVPRFQTLTESLEKQILSIRNTANFQWLQDHTFLYQEIPGTVWTETGAYFMVQMLAESYWLRVWTFQEMVLASRPIFASADRSMSWSSLHSVLCWAYMLLNAVPEQRPHFVLQEQWSFLKRFYEHYLGHVRHLAASRAEVRGLEILDDTMGISVGGNMNMKATHNWGHSSALRATNPKDHFYAFLGICPLGLVPDYRQSKSIGQVCVDFLTEYLKAYRQGSGHVELQRGELMPLADAGIGHGWSMYPDTTSWAPNYPGITRFKDFDKVGFPIHTFPQNGRDLDEIFGGIQKAEIIGCKLLVSAILLDEIVAGGPLRSHFAKLYRNSASEEAVHAVSWTMEYIMGRDKYPTGCHPLEGLYTALRYGTIGRHKDNEESDIPTDMMFQDHTSFARMLMHYLMTENNADTREESQLKGNRLKYLYALLPDLDVSDWDETLTEIVNDVFFAQQQLLETQSGYIGVFPLYTATGDLSGWETSPFTIREFPTSLDPGQNIKLCASTKLNQRLAWHLVDPNTWNEFPTDASEGGSEPVITIPCASDPVAVYILFTAILDKDKGKIEISFVQQYEDSEGLMLEEVLEP</sequence>
<dbReference type="PANTHER" id="PTHR24148">
    <property type="entry name" value="ANKYRIN REPEAT DOMAIN-CONTAINING PROTEIN 39 HOMOLOG-RELATED"/>
    <property type="match status" value="1"/>
</dbReference>
<reference evidence="2" key="1">
    <citation type="submission" date="2020-01" db="EMBL/GenBank/DDBJ databases">
        <title>Identification and distribution of gene clusters putatively required for synthesis of sphingolipid metabolism inhibitors in phylogenetically diverse species of the filamentous fungus Fusarium.</title>
        <authorList>
            <person name="Kim H.-S."/>
            <person name="Busman M."/>
            <person name="Brown D.W."/>
            <person name="Divon H."/>
            <person name="Uhlig S."/>
            <person name="Proctor R.H."/>
        </authorList>
    </citation>
    <scope>NUCLEOTIDE SEQUENCE</scope>
    <source>
        <strain evidence="2">NRRL 31653</strain>
    </source>
</reference>
<evidence type="ECO:0000313" key="3">
    <source>
        <dbReference type="Proteomes" id="UP000737391"/>
    </source>
</evidence>
<protein>
    <recommendedName>
        <fullName evidence="1">Heterokaryon incompatibility domain-containing protein</fullName>
    </recommendedName>
</protein>
<dbReference type="InterPro" id="IPR052895">
    <property type="entry name" value="HetReg/Transcr_Mod"/>
</dbReference>
<dbReference type="Proteomes" id="UP000737391">
    <property type="component" value="Unassembled WGS sequence"/>
</dbReference>
<evidence type="ECO:0000313" key="2">
    <source>
        <dbReference type="EMBL" id="KAF4497078.1"/>
    </source>
</evidence>
<proteinExistence type="predicted"/>
<gene>
    <name evidence="2" type="ORF">FAGAP_6773</name>
</gene>
<feature type="domain" description="Heterokaryon incompatibility" evidence="1">
    <location>
        <begin position="47"/>
        <end position="158"/>
    </location>
</feature>
<dbReference type="InterPro" id="IPR010730">
    <property type="entry name" value="HET"/>
</dbReference>
<accession>A0A9P5EDN7</accession>
<comment type="caution">
    <text evidence="2">The sequence shown here is derived from an EMBL/GenBank/DDBJ whole genome shotgun (WGS) entry which is preliminary data.</text>
</comment>
<dbReference type="OrthoDB" id="5571888at2759"/>
<dbReference type="Pfam" id="PF06985">
    <property type="entry name" value="HET"/>
    <property type="match status" value="1"/>
</dbReference>
<dbReference type="PANTHER" id="PTHR24148:SF64">
    <property type="entry name" value="HETEROKARYON INCOMPATIBILITY DOMAIN-CONTAINING PROTEIN"/>
    <property type="match status" value="1"/>
</dbReference>
<name>A0A9P5EDN7_9HYPO</name>
<dbReference type="AlphaFoldDB" id="A0A9P5EDN7"/>
<dbReference type="EMBL" id="LUFC02000469">
    <property type="protein sequence ID" value="KAF4497078.1"/>
    <property type="molecule type" value="Genomic_DNA"/>
</dbReference>
<evidence type="ECO:0000259" key="1">
    <source>
        <dbReference type="Pfam" id="PF06985"/>
    </source>
</evidence>